<comment type="caution">
    <text evidence="1">The sequence shown here is derived from an EMBL/GenBank/DDBJ whole genome shotgun (WGS) entry which is preliminary data.</text>
</comment>
<keyword evidence="2" id="KW-1185">Reference proteome</keyword>
<keyword evidence="1" id="KW-0449">Lipoprotein</keyword>
<evidence type="ECO:0000313" key="1">
    <source>
        <dbReference type="EMBL" id="GAA4450155.1"/>
    </source>
</evidence>
<reference evidence="2" key="1">
    <citation type="journal article" date="2019" name="Int. J. Syst. Evol. Microbiol.">
        <title>The Global Catalogue of Microorganisms (GCM) 10K type strain sequencing project: providing services to taxonomists for standard genome sequencing and annotation.</title>
        <authorList>
            <consortium name="The Broad Institute Genomics Platform"/>
            <consortium name="The Broad Institute Genome Sequencing Center for Infectious Disease"/>
            <person name="Wu L."/>
            <person name="Ma J."/>
        </authorList>
    </citation>
    <scope>NUCLEOTIDE SEQUENCE [LARGE SCALE GENOMIC DNA]</scope>
    <source>
        <strain evidence="2">JCM 17927</strain>
    </source>
</reference>
<dbReference type="EMBL" id="BAABHD010000010">
    <property type="protein sequence ID" value="GAA4450155.1"/>
    <property type="molecule type" value="Genomic_DNA"/>
</dbReference>
<dbReference type="PANTHER" id="PTHR42754">
    <property type="entry name" value="ENDOGLUCANASE"/>
    <property type="match status" value="1"/>
</dbReference>
<accession>A0ABP8MK65</accession>
<evidence type="ECO:0000313" key="2">
    <source>
        <dbReference type="Proteomes" id="UP001501175"/>
    </source>
</evidence>
<organism evidence="1 2">
    <name type="scientific">Nibrella saemangeumensis</name>
    <dbReference type="NCBI Taxonomy" id="1084526"/>
    <lineage>
        <taxon>Bacteria</taxon>
        <taxon>Pseudomonadati</taxon>
        <taxon>Bacteroidota</taxon>
        <taxon>Cytophagia</taxon>
        <taxon>Cytophagales</taxon>
        <taxon>Spirosomataceae</taxon>
        <taxon>Nibrella</taxon>
    </lineage>
</organism>
<dbReference type="PANTHER" id="PTHR42754:SF1">
    <property type="entry name" value="LIPOPROTEIN"/>
    <property type="match status" value="1"/>
</dbReference>
<sequence>MIAKGEGGTVGNTENITILNSNVDKIWDKTYGGSGNDDTKIVIPTQDGGFLLGGNSNSSASGNKTNSNYGDTDYWIIRLNANGDKLWDRTFGGIAKDELVSVTTTSDGGFLLAGNSTSSASGNKSAPNYGGNDYWLVKINANGDKVWDKSYGGNNTDWLYFLIATPDGSFLIGGDSISPTSGNKSALPYGGWDYWVVKINGNGDKLWDKSYGGSQPDGAPKASISPDGGILLCGYAYSPVSGNKSAPNYGNYDIWLVKITTSGDKLWDKSYGGSDNEDYRTLISTQDGGFLLGGHSLSPASGNKSTPNYGDNDFWVVKINGNGDKLWDKTFGGSNRELLESIVATPDGGFLLGGHSLSPASGNKTILSYGGSDYWVVKINNDGDKIWEKAYGGSGDDWYYFMIATKDGGFLLGGDSSSMLSGNKTVSTYGNYDMWVVKINDNGDKIWDKTYGGVASDGYPLVTSTLDGGYLLWGYTYSAASGNKVTPGYGYNDFWLVKIK</sequence>
<proteinExistence type="predicted"/>
<dbReference type="Proteomes" id="UP001501175">
    <property type="component" value="Unassembled WGS sequence"/>
</dbReference>
<gene>
    <name evidence="1" type="ORF">GCM10023189_10400</name>
</gene>
<protein>
    <submittedName>
        <fullName evidence="1">Lipoprotein</fullName>
    </submittedName>
</protein>
<name>A0ABP8MK65_9BACT</name>